<accession>B6G1J5</accession>
<comment type="caution">
    <text evidence="4">The sequence shown here is derived from an EMBL/GenBank/DDBJ whole genome shotgun (WGS) entry which is preliminary data.</text>
</comment>
<protein>
    <recommendedName>
        <fullName evidence="3">Protein kinase domain-containing protein</fullName>
    </recommendedName>
</protein>
<dbReference type="GO" id="GO:0004672">
    <property type="term" value="F:protein kinase activity"/>
    <property type="evidence" value="ECO:0007669"/>
    <property type="project" value="InterPro"/>
</dbReference>
<dbReference type="PANTHER" id="PTHR10566">
    <property type="entry name" value="CHAPERONE-ACTIVITY OF BC1 COMPLEX CABC1 -RELATED"/>
    <property type="match status" value="1"/>
</dbReference>
<dbReference type="PROSITE" id="PS50011">
    <property type="entry name" value="PROTEIN_KINASE_DOM"/>
    <property type="match status" value="1"/>
</dbReference>
<keyword evidence="2" id="KW-1133">Transmembrane helix</keyword>
<sequence length="561" mass="64498">MGGEIMRISYRHIKRYKEIAQVMVKYGFSFIIERINKEGSGSKIDVSSSEPKDDIKNMTSGQRLRLALQELGPTYIKMGQILSTRRDLLDQDMIDELVKLRDDVETFDTDVAMAIIEEETGRNIEEIFSEFDKEPIAAASIGQVYNAVLKDGEKVVIKVQRPDIEETIKSDLEILKRVSGSIQDIIKDYNIDMKEMLEELSSQLLRELDYNFEAVNAVKMKRIFQNSDEVYIPEIHMEYTTKRVLIMERIEGIKLSDIDLIREKGWDTKKIAHIGVKAFLRQVFDFGFFHADQHPGNIFVLSESQIAYIDFGMIGMVDNRTLNFLNKFALAASEKNVDKIVRVLTEIDAIGEETDIEGFKGEMLYMIHYYYDIPLERISIGTVLNEIFRFFRKYKITMPPQLITLAKTIITLEGTARTLDPEFSAREISRAFIKNYYKSKINPKNIVMETRGNIEDILLDLKNLPKQIKNVLRIVEKNNVKISVEEVKMTRIEDCIKELTTQMTMALVLASIIVGSSLIIASPNIERNMGIKYMAIAGFFISFIIGLILVIEIVKVKIKKR</sequence>
<dbReference type="CDD" id="cd05121">
    <property type="entry name" value="ABC1_ADCK3-like"/>
    <property type="match status" value="1"/>
</dbReference>
<dbReference type="Proteomes" id="UP000003178">
    <property type="component" value="Unassembled WGS sequence"/>
</dbReference>
<evidence type="ECO:0000313" key="4">
    <source>
        <dbReference type="EMBL" id="EEA84379.1"/>
    </source>
</evidence>
<evidence type="ECO:0000259" key="3">
    <source>
        <dbReference type="PROSITE" id="PS50011"/>
    </source>
</evidence>
<dbReference type="InterPro" id="IPR000719">
    <property type="entry name" value="Prot_kinase_dom"/>
</dbReference>
<dbReference type="AlphaFoldDB" id="B6G1J5"/>
<evidence type="ECO:0000313" key="5">
    <source>
        <dbReference type="Proteomes" id="UP000003178"/>
    </source>
</evidence>
<dbReference type="GO" id="GO:0005524">
    <property type="term" value="F:ATP binding"/>
    <property type="evidence" value="ECO:0007669"/>
    <property type="project" value="InterPro"/>
</dbReference>
<dbReference type="eggNOG" id="COG0661">
    <property type="taxonomic scope" value="Bacteria"/>
</dbReference>
<dbReference type="STRING" id="500633.CLOHIR_02002"/>
<name>B6G1J5_PEPHT</name>
<keyword evidence="5" id="KW-1185">Reference proteome</keyword>
<feature type="domain" description="Protein kinase" evidence="3">
    <location>
        <begin position="130"/>
        <end position="433"/>
    </location>
</feature>
<keyword evidence="2" id="KW-0812">Transmembrane</keyword>
<keyword evidence="2" id="KW-0472">Membrane</keyword>
<feature type="transmembrane region" description="Helical" evidence="2">
    <location>
        <begin position="533"/>
        <end position="554"/>
    </location>
</feature>
<feature type="transmembrane region" description="Helical" evidence="2">
    <location>
        <begin position="499"/>
        <end position="521"/>
    </location>
</feature>
<comment type="similarity">
    <text evidence="1">Belongs to the protein kinase superfamily. ADCK protein kinase family.</text>
</comment>
<reference evidence="4 5" key="1">
    <citation type="submission" date="2008-09" db="EMBL/GenBank/DDBJ databases">
        <authorList>
            <person name="Fulton L."/>
            <person name="Clifton S."/>
            <person name="Fulton B."/>
            <person name="Xu J."/>
            <person name="Minx P."/>
            <person name="Pepin K.H."/>
            <person name="Johnson M."/>
            <person name="Thiruvilangam P."/>
            <person name="Bhonagiri V."/>
            <person name="Nash W.E."/>
            <person name="Mardis E.R."/>
            <person name="Wilson R.K."/>
        </authorList>
    </citation>
    <scope>NUCLEOTIDE SEQUENCE [LARGE SCALE GENOMIC DNA]</scope>
    <source>
        <strain evidence="4 5">DSM 13275</strain>
    </source>
</reference>
<dbReference type="Pfam" id="PF03109">
    <property type="entry name" value="ABC1"/>
    <property type="match status" value="1"/>
</dbReference>
<dbReference type="SUPFAM" id="SSF56112">
    <property type="entry name" value="Protein kinase-like (PK-like)"/>
    <property type="match status" value="1"/>
</dbReference>
<organism evidence="4 5">
    <name type="scientific">Peptacetobacter hiranonis (strain DSM 13275 / JCM 10541 / KCTC 15199 / TO-931)</name>
    <name type="common">Clostridium hiranonis</name>
    <dbReference type="NCBI Taxonomy" id="500633"/>
    <lineage>
        <taxon>Bacteria</taxon>
        <taxon>Bacillati</taxon>
        <taxon>Bacillota</taxon>
        <taxon>Clostridia</taxon>
        <taxon>Peptostreptococcales</taxon>
        <taxon>Peptostreptococcaceae</taxon>
        <taxon>Peptacetobacter</taxon>
    </lineage>
</organism>
<reference evidence="4 5" key="2">
    <citation type="submission" date="2008-10" db="EMBL/GenBank/DDBJ databases">
        <title>Draft genome sequence of Clostridium hiranonis (DSM 13275).</title>
        <authorList>
            <person name="Sudarsanam P."/>
            <person name="Ley R."/>
            <person name="Guruge J."/>
            <person name="Turnbaugh P.J."/>
            <person name="Mahowald M."/>
            <person name="Liep D."/>
            <person name="Gordon J."/>
        </authorList>
    </citation>
    <scope>NUCLEOTIDE SEQUENCE [LARGE SCALE GENOMIC DNA]</scope>
    <source>
        <strain evidence="4 5">DSM 13275</strain>
    </source>
</reference>
<evidence type="ECO:0000256" key="2">
    <source>
        <dbReference type="SAM" id="Phobius"/>
    </source>
</evidence>
<dbReference type="PANTHER" id="PTHR10566:SF113">
    <property type="entry name" value="PROTEIN ACTIVITY OF BC1 COMPLEX KINASE 7, CHLOROPLASTIC"/>
    <property type="match status" value="1"/>
</dbReference>
<dbReference type="EMBL" id="ABWP01000074">
    <property type="protein sequence ID" value="EEA84379.1"/>
    <property type="molecule type" value="Genomic_DNA"/>
</dbReference>
<proteinExistence type="inferred from homology"/>
<dbReference type="InterPro" id="IPR004147">
    <property type="entry name" value="ABC1_dom"/>
</dbReference>
<dbReference type="Gene3D" id="1.10.510.10">
    <property type="entry name" value="Transferase(Phosphotransferase) domain 1"/>
    <property type="match status" value="1"/>
</dbReference>
<dbReference type="InterPro" id="IPR011009">
    <property type="entry name" value="Kinase-like_dom_sf"/>
</dbReference>
<dbReference type="HOGENOM" id="CLU_006533_0_2_9"/>
<evidence type="ECO:0000256" key="1">
    <source>
        <dbReference type="ARBA" id="ARBA00009670"/>
    </source>
</evidence>
<gene>
    <name evidence="4" type="ORF">CLOHIR_02002</name>
</gene>
<dbReference type="InterPro" id="IPR050154">
    <property type="entry name" value="UbiB_kinase"/>
</dbReference>